<dbReference type="Proteomes" id="UP000184510">
    <property type="component" value="Unassembled WGS sequence"/>
</dbReference>
<dbReference type="SMART" id="SM00387">
    <property type="entry name" value="HATPase_c"/>
    <property type="match status" value="1"/>
</dbReference>
<dbReference type="EMBL" id="FQYR01000003">
    <property type="protein sequence ID" value="SHJ18806.1"/>
    <property type="molecule type" value="Genomic_DNA"/>
</dbReference>
<dbReference type="SUPFAM" id="SSF47384">
    <property type="entry name" value="Homodimeric domain of signal transducing histidine kinase"/>
    <property type="match status" value="1"/>
</dbReference>
<dbReference type="SUPFAM" id="SSF55874">
    <property type="entry name" value="ATPase domain of HSP90 chaperone/DNA topoisomerase II/histidine kinase"/>
    <property type="match status" value="1"/>
</dbReference>
<dbReference type="GO" id="GO:0005886">
    <property type="term" value="C:plasma membrane"/>
    <property type="evidence" value="ECO:0007669"/>
    <property type="project" value="UniProtKB-SubCell"/>
</dbReference>
<reference evidence="15 16" key="1">
    <citation type="submission" date="2016-11" db="EMBL/GenBank/DDBJ databases">
        <authorList>
            <person name="Jaros S."/>
            <person name="Januszkiewicz K."/>
            <person name="Wedrychowicz H."/>
        </authorList>
    </citation>
    <scope>NUCLEOTIDE SEQUENCE [LARGE SCALE GENOMIC DNA]</scope>
    <source>
        <strain evidence="15 16">DSM 18772</strain>
    </source>
</reference>
<dbReference type="Pfam" id="PF00512">
    <property type="entry name" value="HisKA"/>
    <property type="match status" value="1"/>
</dbReference>
<evidence type="ECO:0000256" key="11">
    <source>
        <dbReference type="ARBA" id="ARBA00023136"/>
    </source>
</evidence>
<name>A0A1M6H9E5_9BACT</name>
<keyword evidence="9 12" id="KW-1133">Transmembrane helix</keyword>
<dbReference type="InterPro" id="IPR050428">
    <property type="entry name" value="TCS_sensor_his_kinase"/>
</dbReference>
<evidence type="ECO:0000313" key="16">
    <source>
        <dbReference type="Proteomes" id="UP000184510"/>
    </source>
</evidence>
<dbReference type="InParanoid" id="A0A1M6H9E5"/>
<dbReference type="InterPro" id="IPR005467">
    <property type="entry name" value="His_kinase_dom"/>
</dbReference>
<feature type="transmembrane region" description="Helical" evidence="12">
    <location>
        <begin position="12"/>
        <end position="32"/>
    </location>
</feature>
<evidence type="ECO:0000313" key="15">
    <source>
        <dbReference type="EMBL" id="SHJ18806.1"/>
    </source>
</evidence>
<dbReference type="PROSITE" id="PS50885">
    <property type="entry name" value="HAMP"/>
    <property type="match status" value="1"/>
</dbReference>
<sequence>MIKDWKNSTMRITRILCFLVAFITASGFYSLYNYLNEDLEKQTFQATEEAMVDTAHLLTALVECQLDGNQIEMSNLDEALKQADTHKFKASIFKHNKEHVGTHAYITDKKGIVIFDSHTPERVGKDLSEFNDVFLALQDKYAVRSSRNDEDDAASSILYVAVPIKNREGEIIGVLSAYKAQKDVLHFIEARRRWIIFSLFLIGIGIGVFIIAVFIWLFRPLGKLTAYANAISRGERPTFPKIGQGREVNTLGKALRDMRESLEGRRYTENYTRMLTHELKSPLAAIKGAAELLNEDMPREQREKFLANISRQADRSTNLIDGLLRLSQLEAQQELSKPTTINLSEITTEVCDEYEARTSAKSLTIERYIPENLTISGDSNMLATAVANLIENAIRFSPEGGTITISLLEEDNKTKILVRDQGPGIPDFAKERVFEHFYSLPCEETKQKGTGLGLSFVLEVAKLHNGAASLENSASGGAIATITLPH</sequence>
<dbReference type="PANTHER" id="PTHR45436:SF10">
    <property type="entry name" value="HISTIDINE KINASE"/>
    <property type="match status" value="1"/>
</dbReference>
<dbReference type="SMART" id="SM00388">
    <property type="entry name" value="HisKA"/>
    <property type="match status" value="1"/>
</dbReference>
<keyword evidence="11 12" id="KW-0472">Membrane</keyword>
<evidence type="ECO:0000256" key="5">
    <source>
        <dbReference type="ARBA" id="ARBA00022553"/>
    </source>
</evidence>
<evidence type="ECO:0000256" key="1">
    <source>
        <dbReference type="ARBA" id="ARBA00000085"/>
    </source>
</evidence>
<dbReference type="EC" id="2.7.13.3" evidence="3"/>
<evidence type="ECO:0000256" key="7">
    <source>
        <dbReference type="ARBA" id="ARBA00022692"/>
    </source>
</evidence>
<evidence type="ECO:0000256" key="9">
    <source>
        <dbReference type="ARBA" id="ARBA00022989"/>
    </source>
</evidence>
<evidence type="ECO:0000259" key="13">
    <source>
        <dbReference type="PROSITE" id="PS50109"/>
    </source>
</evidence>
<dbReference type="CDD" id="cd00082">
    <property type="entry name" value="HisKA"/>
    <property type="match status" value="1"/>
</dbReference>
<accession>A0A1M6H9E5</accession>
<comment type="subcellular location">
    <subcellularLocation>
        <location evidence="2">Cell membrane</location>
        <topology evidence="2">Multi-pass membrane protein</topology>
    </subcellularLocation>
</comment>
<dbReference type="InterPro" id="IPR003594">
    <property type="entry name" value="HATPase_dom"/>
</dbReference>
<dbReference type="Gene3D" id="6.10.340.10">
    <property type="match status" value="1"/>
</dbReference>
<evidence type="ECO:0000259" key="14">
    <source>
        <dbReference type="PROSITE" id="PS50885"/>
    </source>
</evidence>
<keyword evidence="4" id="KW-1003">Cell membrane</keyword>
<dbReference type="GO" id="GO:0000155">
    <property type="term" value="F:phosphorelay sensor kinase activity"/>
    <property type="evidence" value="ECO:0007669"/>
    <property type="project" value="InterPro"/>
</dbReference>
<dbReference type="InterPro" id="IPR036097">
    <property type="entry name" value="HisK_dim/P_sf"/>
</dbReference>
<evidence type="ECO:0000256" key="2">
    <source>
        <dbReference type="ARBA" id="ARBA00004651"/>
    </source>
</evidence>
<dbReference type="FunCoup" id="A0A1M6H9E5">
    <property type="interactions" value="90"/>
</dbReference>
<dbReference type="SUPFAM" id="SSF103190">
    <property type="entry name" value="Sensory domain-like"/>
    <property type="match status" value="1"/>
</dbReference>
<evidence type="ECO:0000256" key="8">
    <source>
        <dbReference type="ARBA" id="ARBA00022777"/>
    </source>
</evidence>
<dbReference type="CDD" id="cd06225">
    <property type="entry name" value="HAMP"/>
    <property type="match status" value="1"/>
</dbReference>
<protein>
    <recommendedName>
        <fullName evidence="3">histidine kinase</fullName>
        <ecNumber evidence="3">2.7.13.3</ecNumber>
    </recommendedName>
</protein>
<dbReference type="PRINTS" id="PR00344">
    <property type="entry name" value="BCTRLSENSOR"/>
</dbReference>
<evidence type="ECO:0000256" key="6">
    <source>
        <dbReference type="ARBA" id="ARBA00022679"/>
    </source>
</evidence>
<dbReference type="AlphaFoldDB" id="A0A1M6H9E5"/>
<dbReference type="SMART" id="SM00304">
    <property type="entry name" value="HAMP"/>
    <property type="match status" value="1"/>
</dbReference>
<organism evidence="15 16">
    <name type="scientific">Rubritalea squalenifaciens DSM 18772</name>
    <dbReference type="NCBI Taxonomy" id="1123071"/>
    <lineage>
        <taxon>Bacteria</taxon>
        <taxon>Pseudomonadati</taxon>
        <taxon>Verrucomicrobiota</taxon>
        <taxon>Verrucomicrobiia</taxon>
        <taxon>Verrucomicrobiales</taxon>
        <taxon>Rubritaleaceae</taxon>
        <taxon>Rubritalea</taxon>
    </lineage>
</organism>
<gene>
    <name evidence="15" type="ORF">SAMN02745181_1406</name>
</gene>
<dbReference type="Gene3D" id="3.30.450.20">
    <property type="entry name" value="PAS domain"/>
    <property type="match status" value="1"/>
</dbReference>
<feature type="domain" description="HAMP" evidence="14">
    <location>
        <begin position="215"/>
        <end position="267"/>
    </location>
</feature>
<keyword evidence="16" id="KW-1185">Reference proteome</keyword>
<keyword evidence="6" id="KW-0808">Transferase</keyword>
<dbReference type="InterPro" id="IPR003660">
    <property type="entry name" value="HAMP_dom"/>
</dbReference>
<dbReference type="SUPFAM" id="SSF158472">
    <property type="entry name" value="HAMP domain-like"/>
    <property type="match status" value="1"/>
</dbReference>
<dbReference type="InterPro" id="IPR029151">
    <property type="entry name" value="Sensor-like_sf"/>
</dbReference>
<evidence type="ECO:0000256" key="3">
    <source>
        <dbReference type="ARBA" id="ARBA00012438"/>
    </source>
</evidence>
<comment type="catalytic activity">
    <reaction evidence="1">
        <text>ATP + protein L-histidine = ADP + protein N-phospho-L-histidine.</text>
        <dbReference type="EC" id="2.7.13.3"/>
    </reaction>
</comment>
<dbReference type="InterPro" id="IPR036890">
    <property type="entry name" value="HATPase_C_sf"/>
</dbReference>
<keyword evidence="7 12" id="KW-0812">Transmembrane</keyword>
<dbReference type="InterPro" id="IPR004358">
    <property type="entry name" value="Sig_transdc_His_kin-like_C"/>
</dbReference>
<dbReference type="Gene3D" id="3.30.565.10">
    <property type="entry name" value="Histidine kinase-like ATPase, C-terminal domain"/>
    <property type="match status" value="1"/>
</dbReference>
<dbReference type="NCBIfam" id="NF008312">
    <property type="entry name" value="PRK11100.1"/>
    <property type="match status" value="1"/>
</dbReference>
<keyword evidence="8 15" id="KW-0418">Kinase</keyword>
<evidence type="ECO:0000256" key="10">
    <source>
        <dbReference type="ARBA" id="ARBA00023012"/>
    </source>
</evidence>
<dbReference type="STRING" id="1123071.SAMN02745181_1406"/>
<dbReference type="PROSITE" id="PS50109">
    <property type="entry name" value="HIS_KIN"/>
    <property type="match status" value="1"/>
</dbReference>
<dbReference type="Pfam" id="PF02518">
    <property type="entry name" value="HATPase_c"/>
    <property type="match status" value="1"/>
</dbReference>
<evidence type="ECO:0000256" key="4">
    <source>
        <dbReference type="ARBA" id="ARBA00022475"/>
    </source>
</evidence>
<dbReference type="InterPro" id="IPR003661">
    <property type="entry name" value="HisK_dim/P_dom"/>
</dbReference>
<keyword evidence="5" id="KW-0597">Phosphoprotein</keyword>
<dbReference type="Gene3D" id="1.10.287.130">
    <property type="match status" value="1"/>
</dbReference>
<feature type="domain" description="Histidine kinase" evidence="13">
    <location>
        <begin position="274"/>
        <end position="486"/>
    </location>
</feature>
<dbReference type="PANTHER" id="PTHR45436">
    <property type="entry name" value="SENSOR HISTIDINE KINASE YKOH"/>
    <property type="match status" value="1"/>
</dbReference>
<proteinExistence type="predicted"/>
<evidence type="ECO:0000256" key="12">
    <source>
        <dbReference type="SAM" id="Phobius"/>
    </source>
</evidence>
<keyword evidence="10" id="KW-0902">Two-component regulatory system</keyword>
<feature type="transmembrane region" description="Helical" evidence="12">
    <location>
        <begin position="194"/>
        <end position="218"/>
    </location>
</feature>